<dbReference type="PANTHER" id="PTHR21225">
    <property type="entry name" value="PHOSPHO-2-DEHYDRO-3-DEOXYHEPTONATE ALDOLASE DAHP SYNTHETASE"/>
    <property type="match status" value="1"/>
</dbReference>
<dbReference type="InterPro" id="IPR006219">
    <property type="entry name" value="DAHP_synth_1"/>
</dbReference>
<evidence type="ECO:0000256" key="7">
    <source>
        <dbReference type="ARBA" id="ARBA00047508"/>
    </source>
</evidence>
<evidence type="ECO:0000256" key="2">
    <source>
        <dbReference type="ARBA" id="ARBA00004688"/>
    </source>
</evidence>
<sequence>MAISTNQSAAAFEASDYSEDMPGTIKHQQPSTPLPDDADAERMHKYIQDRRVVGYDPLIQPALIRHEITSSQAAQSTIARARFAASRIIAGYRIRKAPQGGHSKVGWSPCDHAFLLVKTPNHSLRVARQLLCALTDLGVPVGSELLDTISPQYIADLISWGAIGARTTESQLHRELASGVSFPIGFKNGTDGSVGVAVDAMRAASSPHAFMGVTEQGLAAIVKTRGNQDVHVILRGGSKGTNFDAESVQAAAAAIKKARPGIHPSLMVDCSHGNSQKNHNNQPKVVHTIAEQLRSGERSITGVMIESNLRSGRQDVPSADKGGPGALKYGVSITDACVDYETTRAMLDELNEAVRARRALRVEEGIVANGRKGDRVAALQNEF</sequence>
<proteinExistence type="inferred from homology"/>
<keyword evidence="4 8" id="KW-0028">Amino-acid biosynthesis</keyword>
<feature type="region of interest" description="Disordered" evidence="9">
    <location>
        <begin position="1"/>
        <end position="36"/>
    </location>
</feature>
<keyword evidence="6 8" id="KW-0057">Aromatic amino acid biosynthesis</keyword>
<evidence type="ECO:0000256" key="4">
    <source>
        <dbReference type="ARBA" id="ARBA00022605"/>
    </source>
</evidence>
<keyword evidence="12" id="KW-1185">Reference proteome</keyword>
<evidence type="ECO:0000256" key="8">
    <source>
        <dbReference type="PIRNR" id="PIRNR001361"/>
    </source>
</evidence>
<evidence type="ECO:0000256" key="1">
    <source>
        <dbReference type="ARBA" id="ARBA00003726"/>
    </source>
</evidence>
<dbReference type="NCBIfam" id="TIGR00034">
    <property type="entry name" value="aroFGH"/>
    <property type="match status" value="1"/>
</dbReference>
<dbReference type="Gene3D" id="3.20.20.70">
    <property type="entry name" value="Aldolase class I"/>
    <property type="match status" value="2"/>
</dbReference>
<dbReference type="GO" id="GO:0008652">
    <property type="term" value="P:amino acid biosynthetic process"/>
    <property type="evidence" value="ECO:0007669"/>
    <property type="project" value="UniProtKB-KW"/>
</dbReference>
<comment type="function">
    <text evidence="1">Stereospecific condensation of phosphoenolpyruvate (PEP) and D-erythrose-4-phosphate (E4P) giving rise to 3-deoxy-D-arabino-heptulosonate-7-phosphate (DAHP).</text>
</comment>
<evidence type="ECO:0000313" key="11">
    <source>
        <dbReference type="EMBL" id="PAV15840.1"/>
    </source>
</evidence>
<dbReference type="PIRSF" id="PIRSF001361">
    <property type="entry name" value="DAHP_synthase"/>
    <property type="match status" value="1"/>
</dbReference>
<gene>
    <name evidence="11" type="ORF">PNOK_0869800</name>
</gene>
<dbReference type="InterPro" id="IPR013785">
    <property type="entry name" value="Aldolase_TIM"/>
</dbReference>
<evidence type="ECO:0000256" key="5">
    <source>
        <dbReference type="ARBA" id="ARBA00022679"/>
    </source>
</evidence>
<protein>
    <recommendedName>
        <fullName evidence="8">Phospho-2-dehydro-3-deoxyheptonate aldolase</fullName>
        <ecNumber evidence="8">2.5.1.54</ecNumber>
    </recommendedName>
</protein>
<comment type="similarity">
    <text evidence="3 8">Belongs to the class-I DAHP synthase family.</text>
</comment>
<feature type="domain" description="DAHP synthetase I/KDSA" evidence="10">
    <location>
        <begin position="130"/>
        <end position="346"/>
    </location>
</feature>
<comment type="caution">
    <text evidence="11">The sequence shown here is derived from an EMBL/GenBank/DDBJ whole genome shotgun (WGS) entry which is preliminary data.</text>
</comment>
<dbReference type="PANTHER" id="PTHR21225:SF12">
    <property type="entry name" value="PHOSPHO-2-DEHYDRO-3-DEOXYHEPTONATE ALDOLASE, TYROSINE-INHIBITED"/>
    <property type="match status" value="1"/>
</dbReference>
<dbReference type="EMBL" id="NBII01000009">
    <property type="protein sequence ID" value="PAV15840.1"/>
    <property type="molecule type" value="Genomic_DNA"/>
</dbReference>
<dbReference type="EC" id="2.5.1.54" evidence="8"/>
<evidence type="ECO:0000313" key="12">
    <source>
        <dbReference type="Proteomes" id="UP000217199"/>
    </source>
</evidence>
<organism evidence="11 12">
    <name type="scientific">Pyrrhoderma noxium</name>
    <dbReference type="NCBI Taxonomy" id="2282107"/>
    <lineage>
        <taxon>Eukaryota</taxon>
        <taxon>Fungi</taxon>
        <taxon>Dikarya</taxon>
        <taxon>Basidiomycota</taxon>
        <taxon>Agaricomycotina</taxon>
        <taxon>Agaricomycetes</taxon>
        <taxon>Hymenochaetales</taxon>
        <taxon>Hymenochaetaceae</taxon>
        <taxon>Pyrrhoderma</taxon>
    </lineage>
</organism>
<dbReference type="GO" id="GO:0003849">
    <property type="term" value="F:3-deoxy-7-phosphoheptulonate synthase activity"/>
    <property type="evidence" value="ECO:0007669"/>
    <property type="project" value="UniProtKB-EC"/>
</dbReference>
<name>A0A286U8D6_9AGAM</name>
<evidence type="ECO:0000259" key="10">
    <source>
        <dbReference type="Pfam" id="PF00793"/>
    </source>
</evidence>
<dbReference type="Pfam" id="PF00793">
    <property type="entry name" value="DAHP_synth_1"/>
    <property type="match status" value="1"/>
</dbReference>
<dbReference type="InterPro" id="IPR006218">
    <property type="entry name" value="DAHP1/KDSA"/>
</dbReference>
<dbReference type="AlphaFoldDB" id="A0A286U8D6"/>
<dbReference type="GO" id="GO:0005737">
    <property type="term" value="C:cytoplasm"/>
    <property type="evidence" value="ECO:0007669"/>
    <property type="project" value="TreeGrafter"/>
</dbReference>
<keyword evidence="5 8" id="KW-0808">Transferase</keyword>
<evidence type="ECO:0000256" key="9">
    <source>
        <dbReference type="SAM" id="MobiDB-lite"/>
    </source>
</evidence>
<accession>A0A286U8D6</accession>
<dbReference type="SUPFAM" id="SSF51569">
    <property type="entry name" value="Aldolase"/>
    <property type="match status" value="1"/>
</dbReference>
<evidence type="ECO:0000256" key="6">
    <source>
        <dbReference type="ARBA" id="ARBA00023141"/>
    </source>
</evidence>
<evidence type="ECO:0000256" key="3">
    <source>
        <dbReference type="ARBA" id="ARBA00007985"/>
    </source>
</evidence>
<dbReference type="STRING" id="2282107.A0A286U8D6"/>
<comment type="pathway">
    <text evidence="2">Metabolic intermediate biosynthesis; chorismate biosynthesis; chorismate from D-erythrose 4-phosphate and phosphoenolpyruvate: step 1/7.</text>
</comment>
<dbReference type="InParanoid" id="A0A286U8D6"/>
<dbReference type="Proteomes" id="UP000217199">
    <property type="component" value="Unassembled WGS sequence"/>
</dbReference>
<comment type="catalytic activity">
    <reaction evidence="7 8">
        <text>D-erythrose 4-phosphate + phosphoenolpyruvate + H2O = 7-phospho-2-dehydro-3-deoxy-D-arabino-heptonate + phosphate</text>
        <dbReference type="Rhea" id="RHEA:14717"/>
        <dbReference type="ChEBI" id="CHEBI:15377"/>
        <dbReference type="ChEBI" id="CHEBI:16897"/>
        <dbReference type="ChEBI" id="CHEBI:43474"/>
        <dbReference type="ChEBI" id="CHEBI:58394"/>
        <dbReference type="ChEBI" id="CHEBI:58702"/>
        <dbReference type="EC" id="2.5.1.54"/>
    </reaction>
</comment>
<reference evidence="11 12" key="1">
    <citation type="journal article" date="2017" name="Mol. Ecol.">
        <title>Comparative and population genomic landscape of Phellinus noxius: A hypervariable fungus causing root rot in trees.</title>
        <authorList>
            <person name="Chung C.L."/>
            <person name="Lee T.J."/>
            <person name="Akiba M."/>
            <person name="Lee H.H."/>
            <person name="Kuo T.H."/>
            <person name="Liu D."/>
            <person name="Ke H.M."/>
            <person name="Yokoi T."/>
            <person name="Roa M.B."/>
            <person name="Lu M.J."/>
            <person name="Chang Y.Y."/>
            <person name="Ann P.J."/>
            <person name="Tsai J.N."/>
            <person name="Chen C.Y."/>
            <person name="Tzean S.S."/>
            <person name="Ota Y."/>
            <person name="Hattori T."/>
            <person name="Sahashi N."/>
            <person name="Liou R.F."/>
            <person name="Kikuchi T."/>
            <person name="Tsai I.J."/>
        </authorList>
    </citation>
    <scope>NUCLEOTIDE SEQUENCE [LARGE SCALE GENOMIC DNA]</scope>
    <source>
        <strain evidence="11 12">FFPRI411160</strain>
    </source>
</reference>
<dbReference type="GO" id="GO:0009073">
    <property type="term" value="P:aromatic amino acid family biosynthetic process"/>
    <property type="evidence" value="ECO:0007669"/>
    <property type="project" value="UniProtKB-KW"/>
</dbReference>
<dbReference type="OrthoDB" id="4699125at2759"/>